<dbReference type="Proteomes" id="UP000006428">
    <property type="component" value="Unassembled WGS sequence"/>
</dbReference>
<protein>
    <submittedName>
        <fullName evidence="1">Uncharacterized protein</fullName>
    </submittedName>
</protein>
<dbReference type="EMBL" id="AGVO01000053">
    <property type="protein sequence ID" value="EHI51762.1"/>
    <property type="molecule type" value="Genomic_DNA"/>
</dbReference>
<sequence>MPPSLFTLSDAWELKQKNIKAGVPRAQRTDLDASPSLFTLRMPGN</sequence>
<evidence type="ECO:0000313" key="2">
    <source>
        <dbReference type="Proteomes" id="UP000006428"/>
    </source>
</evidence>
<organism evidence="1 2">
    <name type="scientific">Aeromonas salmonicida subsp. salmonicida 01-B526</name>
    <dbReference type="NCBI Taxonomy" id="1076135"/>
    <lineage>
        <taxon>Bacteria</taxon>
        <taxon>Pseudomonadati</taxon>
        <taxon>Pseudomonadota</taxon>
        <taxon>Gammaproteobacteria</taxon>
        <taxon>Aeromonadales</taxon>
        <taxon>Aeromonadaceae</taxon>
        <taxon>Aeromonas</taxon>
    </lineage>
</organism>
<comment type="caution">
    <text evidence="1">The sequence shown here is derived from an EMBL/GenBank/DDBJ whole genome shotgun (WGS) entry which is preliminary data.</text>
</comment>
<reference evidence="1 2" key="1">
    <citation type="journal article" date="2012" name="Front. Microbiol.">
        <title>Draft Genome Sequence of the Virulent Strain 01-B526 of the Fish Pathogen Aeromonas salmonicida.</title>
        <authorList>
            <person name="Charette S.J."/>
            <person name="Brochu F."/>
            <person name="Boyle B."/>
            <person name="Filion G."/>
            <person name="Tanaka K.H."/>
            <person name="Derome N."/>
        </authorList>
    </citation>
    <scope>NUCLEOTIDE SEQUENCE [LARGE SCALE GENOMIC DNA]</scope>
    <source>
        <strain evidence="1 2">01-B526</strain>
    </source>
</reference>
<accession>A0ABN0DXX1</accession>
<evidence type="ECO:0000313" key="1">
    <source>
        <dbReference type="EMBL" id="EHI51762.1"/>
    </source>
</evidence>
<keyword evidence="2" id="KW-1185">Reference proteome</keyword>
<name>A0ABN0DXX1_AERSS</name>
<gene>
    <name evidence="1" type="ORF">IYQ_14600</name>
</gene>
<proteinExistence type="predicted"/>